<dbReference type="InterPro" id="IPR046342">
    <property type="entry name" value="CBS_dom_sf"/>
</dbReference>
<gene>
    <name evidence="11" type="primary">mgtE</name>
    <name evidence="11" type="ORF">NF556_12840</name>
</gene>
<keyword evidence="3 9" id="KW-0813">Transport</keyword>
<comment type="function">
    <text evidence="9">Acts as a magnesium transporter.</text>
</comment>
<keyword evidence="9" id="KW-1003">Cell membrane</keyword>
<proteinExistence type="inferred from homology"/>
<keyword evidence="12" id="KW-1185">Reference proteome</keyword>
<keyword evidence="9" id="KW-0479">Metal-binding</keyword>
<dbReference type="PANTHER" id="PTHR43773:SF1">
    <property type="entry name" value="MAGNESIUM TRANSPORTER MGTE"/>
    <property type="match status" value="1"/>
</dbReference>
<dbReference type="NCBIfam" id="TIGR00400">
    <property type="entry name" value="mgtE"/>
    <property type="match status" value="1"/>
</dbReference>
<dbReference type="PANTHER" id="PTHR43773">
    <property type="entry name" value="MAGNESIUM TRANSPORTER MGTE"/>
    <property type="match status" value="1"/>
</dbReference>
<dbReference type="InterPro" id="IPR036739">
    <property type="entry name" value="SLC41_membr_dom_sf"/>
</dbReference>
<evidence type="ECO:0000259" key="10">
    <source>
        <dbReference type="PROSITE" id="PS51371"/>
    </source>
</evidence>
<dbReference type="EMBL" id="CP099489">
    <property type="protein sequence ID" value="USQ78522.1"/>
    <property type="molecule type" value="Genomic_DNA"/>
</dbReference>
<dbReference type="InterPro" id="IPR038076">
    <property type="entry name" value="MgtE_N_sf"/>
</dbReference>
<evidence type="ECO:0000256" key="9">
    <source>
        <dbReference type="RuleBase" id="RU362011"/>
    </source>
</evidence>
<dbReference type="Gene3D" id="1.25.60.10">
    <property type="entry name" value="MgtE N-terminal domain-like"/>
    <property type="match status" value="1"/>
</dbReference>
<evidence type="ECO:0000313" key="11">
    <source>
        <dbReference type="EMBL" id="USQ78522.1"/>
    </source>
</evidence>
<feature type="transmembrane region" description="Helical" evidence="9">
    <location>
        <begin position="288"/>
        <end position="308"/>
    </location>
</feature>
<dbReference type="Pfam" id="PF03448">
    <property type="entry name" value="MgtE_N"/>
    <property type="match status" value="1"/>
</dbReference>
<comment type="subcellular location">
    <subcellularLocation>
        <location evidence="9">Cell membrane</location>
        <topology evidence="9">Multi-pass membrane protein</topology>
    </subcellularLocation>
    <subcellularLocation>
        <location evidence="1">Membrane</location>
        <topology evidence="1">Multi-pass membrane protein</topology>
    </subcellularLocation>
</comment>
<sequence length="451" mass="48156">MPAEILPAEELEDLLARELTSETVRQAGTAAALLGEGDVVDLVERLPPARAALLFRVLPKDRALAVFESLDAGHQADLISALREADVIDFFEQMDPDDRVSLLDELPAVVADRLLSGLEAGERTLTGVVLGYPRGSIGRRMSPELVSVPRAATVEQALANVRAHVLDAETIYTIPVVDHGRLLVGVVGLRRLLASDPQTPIEDVMRPVESAVVTEDAERAARRFLDRKLLGMPIVDHEDRLVGIVTVDDALVIVEEADSEDAARQGGTEALRRPYLSTAVTRLVRTRIVWLLVLAVSAILTVQVLEIFEATLDQVVVLALFIPLLTGTGGNTGNQAATTVTRALALGDVTSRDIGRVLFREVRVGALLGLVLGSLGFLIAGVVYDLQIGIVIGLTLLAVCTMAAVVGGAMPIIAQTLRADPAVFSNPFISTFCDATGLVIYFLIARAVLGL</sequence>
<keyword evidence="4 9" id="KW-0812">Transmembrane</keyword>
<evidence type="ECO:0000256" key="8">
    <source>
        <dbReference type="PROSITE-ProRule" id="PRU00703"/>
    </source>
</evidence>
<evidence type="ECO:0000256" key="4">
    <source>
        <dbReference type="ARBA" id="ARBA00022692"/>
    </source>
</evidence>
<dbReference type="CDD" id="cd04606">
    <property type="entry name" value="CBS_pair_Mg_transporter"/>
    <property type="match status" value="1"/>
</dbReference>
<accession>A0ABY4YQV0</accession>
<protein>
    <recommendedName>
        <fullName evidence="9">Magnesium transporter MgtE</fullName>
    </recommendedName>
</protein>
<dbReference type="Gene3D" id="1.10.357.20">
    <property type="entry name" value="SLC41 divalent cation transporters, integral membrane domain"/>
    <property type="match status" value="1"/>
</dbReference>
<feature type="domain" description="CBS" evidence="10">
    <location>
        <begin position="141"/>
        <end position="203"/>
    </location>
</feature>
<feature type="domain" description="CBS" evidence="10">
    <location>
        <begin position="204"/>
        <end position="260"/>
    </location>
</feature>
<feature type="transmembrane region" description="Helical" evidence="9">
    <location>
        <begin position="390"/>
        <end position="414"/>
    </location>
</feature>
<dbReference type="SUPFAM" id="SSF158791">
    <property type="entry name" value="MgtE N-terminal domain-like"/>
    <property type="match status" value="1"/>
</dbReference>
<dbReference type="Gene3D" id="3.10.580.10">
    <property type="entry name" value="CBS-domain"/>
    <property type="match status" value="1"/>
</dbReference>
<dbReference type="SMART" id="SM00924">
    <property type="entry name" value="MgtE_N"/>
    <property type="match status" value="1"/>
</dbReference>
<keyword evidence="8" id="KW-0129">CBS domain</keyword>
<dbReference type="SMART" id="SM00116">
    <property type="entry name" value="CBS"/>
    <property type="match status" value="2"/>
</dbReference>
<evidence type="ECO:0000256" key="6">
    <source>
        <dbReference type="ARBA" id="ARBA00022989"/>
    </source>
</evidence>
<dbReference type="InterPro" id="IPR000644">
    <property type="entry name" value="CBS_dom"/>
</dbReference>
<dbReference type="Pfam" id="PF00571">
    <property type="entry name" value="CBS"/>
    <property type="match status" value="2"/>
</dbReference>
<evidence type="ECO:0000313" key="12">
    <source>
        <dbReference type="Proteomes" id="UP001056455"/>
    </source>
</evidence>
<dbReference type="SUPFAM" id="SSF54631">
    <property type="entry name" value="CBS-domain pair"/>
    <property type="match status" value="1"/>
</dbReference>
<comment type="subunit">
    <text evidence="9">Homodimer.</text>
</comment>
<evidence type="ECO:0000256" key="1">
    <source>
        <dbReference type="ARBA" id="ARBA00004141"/>
    </source>
</evidence>
<dbReference type="InterPro" id="IPR006668">
    <property type="entry name" value="Mg_transptr_MgtE_intracell_dom"/>
</dbReference>
<dbReference type="Proteomes" id="UP001056455">
    <property type="component" value="Chromosome"/>
</dbReference>
<keyword evidence="5 9" id="KW-0460">Magnesium</keyword>
<organism evidence="11 12">
    <name type="scientific">Ornithinimicrobium faecis</name>
    <dbReference type="NCBI Taxonomy" id="2934158"/>
    <lineage>
        <taxon>Bacteria</taxon>
        <taxon>Bacillati</taxon>
        <taxon>Actinomycetota</taxon>
        <taxon>Actinomycetes</taxon>
        <taxon>Micrococcales</taxon>
        <taxon>Ornithinimicrobiaceae</taxon>
        <taxon>Ornithinimicrobium</taxon>
    </lineage>
</organism>
<comment type="caution">
    <text evidence="9">Lacks conserved residue(s) required for the propagation of feature annotation.</text>
</comment>
<evidence type="ECO:0000256" key="5">
    <source>
        <dbReference type="ARBA" id="ARBA00022842"/>
    </source>
</evidence>
<dbReference type="SUPFAM" id="SSF161093">
    <property type="entry name" value="MgtE membrane domain-like"/>
    <property type="match status" value="1"/>
</dbReference>
<evidence type="ECO:0000256" key="2">
    <source>
        <dbReference type="ARBA" id="ARBA00009749"/>
    </source>
</evidence>
<dbReference type="PROSITE" id="PS51371">
    <property type="entry name" value="CBS"/>
    <property type="match status" value="2"/>
</dbReference>
<feature type="transmembrane region" description="Helical" evidence="9">
    <location>
        <begin position="364"/>
        <end position="384"/>
    </location>
</feature>
<feature type="transmembrane region" description="Helical" evidence="9">
    <location>
        <begin position="426"/>
        <end position="449"/>
    </location>
</feature>
<name>A0ABY4YQV0_9MICO</name>
<evidence type="ECO:0000256" key="3">
    <source>
        <dbReference type="ARBA" id="ARBA00022448"/>
    </source>
</evidence>
<evidence type="ECO:0000256" key="7">
    <source>
        <dbReference type="ARBA" id="ARBA00023136"/>
    </source>
</evidence>
<dbReference type="InterPro" id="IPR006669">
    <property type="entry name" value="MgtE_transporter"/>
</dbReference>
<keyword evidence="6 9" id="KW-1133">Transmembrane helix</keyword>
<reference evidence="11" key="1">
    <citation type="submission" date="2022-06" db="EMBL/GenBank/DDBJ databases">
        <title>Ornithinimicrobium HY1793.</title>
        <authorList>
            <person name="Huang Y."/>
        </authorList>
    </citation>
    <scope>NUCLEOTIDE SEQUENCE</scope>
    <source>
        <strain evidence="11">HY1793</strain>
    </source>
</reference>
<keyword evidence="7 9" id="KW-0472">Membrane</keyword>
<dbReference type="InterPro" id="IPR006667">
    <property type="entry name" value="SLC41_membr_dom"/>
</dbReference>
<comment type="similarity">
    <text evidence="2 9">Belongs to the SLC41A transporter family.</text>
</comment>
<dbReference type="Pfam" id="PF01769">
    <property type="entry name" value="MgtE"/>
    <property type="match status" value="1"/>
</dbReference>